<comment type="caution">
    <text evidence="3">The sequence shown here is derived from an EMBL/GenBank/DDBJ whole genome shotgun (WGS) entry which is preliminary data.</text>
</comment>
<dbReference type="AlphaFoldDB" id="A0A5A7MX09"/>
<sequence length="316" mass="34505">MAELRKASTGSKQRDEAFGLNLSGFSLAVLKGICEHSSVRLLSDGSLLLERRPVPLAVVARLLRLDFIEKVEGGVKATEAGRSFVRRHMSSKLEAGYGVSSGAQAGTRGKAKGRGQEGVEDPGIDPYRSQHMQLATDDRILPDGTRGRVRVNGAESPLGWLVRRRGRDGRPMLSQCQFDAGEQLREDFERASMGARITSRLDAVPASRQRKGPADGQFISDVQLDARRRVKAAMEAVGSGLSDVLIRVCCHLEGLEEAEKVLGWPARSGKLVLGIALDRLAAHYGMENRDMRGAEGCKNNQNVPIWLFLVDNRHAL</sequence>
<feature type="region of interest" description="Disordered" evidence="1">
    <location>
        <begin position="99"/>
        <end position="127"/>
    </location>
</feature>
<protein>
    <recommendedName>
        <fullName evidence="2">DUF6456 domain-containing protein</fullName>
    </recommendedName>
</protein>
<name>A0A5A7MX09_9PROT</name>
<dbReference type="Pfam" id="PF20057">
    <property type="entry name" value="DUF6456"/>
    <property type="match status" value="1"/>
</dbReference>
<dbReference type="RefSeq" id="WP_150001502.1">
    <property type="nucleotide sequence ID" value="NZ_BKCM01000001.1"/>
</dbReference>
<feature type="domain" description="DUF6456" evidence="2">
    <location>
        <begin position="149"/>
        <end position="285"/>
    </location>
</feature>
<gene>
    <name evidence="3" type="ORF">JCM17845_00190</name>
</gene>
<evidence type="ECO:0000256" key="1">
    <source>
        <dbReference type="SAM" id="MobiDB-lite"/>
    </source>
</evidence>
<reference evidence="3 4" key="1">
    <citation type="submission" date="2019-09" db="EMBL/GenBank/DDBJ databases">
        <title>NBRP : Genome information of microbial organism related human and environment.</title>
        <authorList>
            <person name="Hattori M."/>
            <person name="Oshima K."/>
            <person name="Inaba H."/>
            <person name="Suda W."/>
            <person name="Sakamoto M."/>
            <person name="Iino T."/>
            <person name="Kitahara M."/>
            <person name="Oshida Y."/>
            <person name="Iida T."/>
            <person name="Kudo T."/>
            <person name="Itoh T."/>
            <person name="Ohkuma M."/>
        </authorList>
    </citation>
    <scope>NUCLEOTIDE SEQUENCE [LARGE SCALE GENOMIC DNA]</scope>
    <source>
        <strain evidence="3 4">Mie-1</strain>
    </source>
</reference>
<proteinExistence type="predicted"/>
<keyword evidence="4" id="KW-1185">Reference proteome</keyword>
<dbReference type="Proteomes" id="UP000325187">
    <property type="component" value="Unassembled WGS sequence"/>
</dbReference>
<evidence type="ECO:0000259" key="2">
    <source>
        <dbReference type="Pfam" id="PF20057"/>
    </source>
</evidence>
<organism evidence="3 4">
    <name type="scientific">Iodidimonas gelatinilytica</name>
    <dbReference type="NCBI Taxonomy" id="1236966"/>
    <lineage>
        <taxon>Bacteria</taxon>
        <taxon>Pseudomonadati</taxon>
        <taxon>Pseudomonadota</taxon>
        <taxon>Alphaproteobacteria</taxon>
        <taxon>Iodidimonadales</taxon>
        <taxon>Iodidimonadaceae</taxon>
        <taxon>Iodidimonas</taxon>
    </lineage>
</organism>
<accession>A0A5A7MX09</accession>
<dbReference type="EMBL" id="BKCM01000001">
    <property type="protein sequence ID" value="GEQ99395.1"/>
    <property type="molecule type" value="Genomic_DNA"/>
</dbReference>
<evidence type="ECO:0000313" key="3">
    <source>
        <dbReference type="EMBL" id="GEQ99395.1"/>
    </source>
</evidence>
<evidence type="ECO:0000313" key="4">
    <source>
        <dbReference type="Proteomes" id="UP000325187"/>
    </source>
</evidence>
<dbReference type="InterPro" id="IPR045599">
    <property type="entry name" value="DUF6456"/>
</dbReference>